<dbReference type="Proteomes" id="UP000199152">
    <property type="component" value="Unassembled WGS sequence"/>
</dbReference>
<dbReference type="STRING" id="504800.SAMN04488085_10358"/>
<dbReference type="EMBL" id="FOSW01000003">
    <property type="protein sequence ID" value="SFK68589.1"/>
    <property type="molecule type" value="Genomic_DNA"/>
</dbReference>
<evidence type="ECO:0000313" key="2">
    <source>
        <dbReference type="EMBL" id="SFK68589.1"/>
    </source>
</evidence>
<feature type="domain" description="IraD/Gp25-like" evidence="1">
    <location>
        <begin position="28"/>
        <end position="117"/>
    </location>
</feature>
<dbReference type="InterPro" id="IPR007048">
    <property type="entry name" value="IraD/Gp25-like"/>
</dbReference>
<organism evidence="2 3">
    <name type="scientific">Geodermatophilus ruber</name>
    <dbReference type="NCBI Taxonomy" id="504800"/>
    <lineage>
        <taxon>Bacteria</taxon>
        <taxon>Bacillati</taxon>
        <taxon>Actinomycetota</taxon>
        <taxon>Actinomycetes</taxon>
        <taxon>Geodermatophilales</taxon>
        <taxon>Geodermatophilaceae</taxon>
        <taxon>Geodermatophilus</taxon>
    </lineage>
</organism>
<gene>
    <name evidence="2" type="ORF">SAMN04488085_10358</name>
</gene>
<reference evidence="2 3" key="1">
    <citation type="submission" date="2016-10" db="EMBL/GenBank/DDBJ databases">
        <authorList>
            <person name="de Groot N.N."/>
        </authorList>
    </citation>
    <scope>NUCLEOTIDE SEQUENCE [LARGE SCALE GENOMIC DNA]</scope>
    <source>
        <strain evidence="2 3">DSM 45317</strain>
    </source>
</reference>
<dbReference type="SUPFAM" id="SSF160719">
    <property type="entry name" value="gpW/gp25-like"/>
    <property type="match status" value="1"/>
</dbReference>
<dbReference type="RefSeq" id="WP_091322089.1">
    <property type="nucleotide sequence ID" value="NZ_FOSW01000003.1"/>
</dbReference>
<dbReference type="OrthoDB" id="9802846at2"/>
<protein>
    <recommendedName>
        <fullName evidence="1">IraD/Gp25-like domain-containing protein</fullName>
    </recommendedName>
</protein>
<dbReference type="AlphaFoldDB" id="A0A1I4BKS2"/>
<proteinExistence type="predicted"/>
<name>A0A1I4BKS2_9ACTN</name>
<dbReference type="InParanoid" id="A0A1I4BKS2"/>
<evidence type="ECO:0000313" key="3">
    <source>
        <dbReference type="Proteomes" id="UP000199152"/>
    </source>
</evidence>
<dbReference type="Gene3D" id="3.10.450.40">
    <property type="match status" value="1"/>
</dbReference>
<evidence type="ECO:0000259" key="1">
    <source>
        <dbReference type="Pfam" id="PF04965"/>
    </source>
</evidence>
<sequence length="147" mass="16221">MAADFVGAGWGFFPLRTDVTGRIVLVTDEQEVEESIRLILATSPGERPMRPEFGCAIHDFVFAPADAATAGQIAFEVRAALGRWEPRIDVLDVRADFSMADEGTLHIEIGYRIRGTNDPRNLVFPFYVIPTHEAIPGYETTEPEGAL</sequence>
<keyword evidence="3" id="KW-1185">Reference proteome</keyword>
<dbReference type="Pfam" id="PF04965">
    <property type="entry name" value="GPW_gp25"/>
    <property type="match status" value="1"/>
</dbReference>
<accession>A0A1I4BKS2</accession>